<dbReference type="AlphaFoldDB" id="A0A382A1E4"/>
<evidence type="ECO:0000313" key="1">
    <source>
        <dbReference type="EMBL" id="SVA95338.1"/>
    </source>
</evidence>
<name>A0A382A1E4_9ZZZZ</name>
<dbReference type="EMBL" id="UINC01023518">
    <property type="protein sequence ID" value="SVA95338.1"/>
    <property type="molecule type" value="Genomic_DNA"/>
</dbReference>
<reference evidence="1" key="1">
    <citation type="submission" date="2018-05" db="EMBL/GenBank/DDBJ databases">
        <authorList>
            <person name="Lanie J.A."/>
            <person name="Ng W.-L."/>
            <person name="Kazmierczak K.M."/>
            <person name="Andrzejewski T.M."/>
            <person name="Davidsen T.M."/>
            <person name="Wayne K.J."/>
            <person name="Tettelin H."/>
            <person name="Glass J.I."/>
            <person name="Rusch D."/>
            <person name="Podicherti R."/>
            <person name="Tsui H.-C.T."/>
            <person name="Winkler M.E."/>
        </authorList>
    </citation>
    <scope>NUCLEOTIDE SEQUENCE</scope>
</reference>
<accession>A0A382A1E4</accession>
<organism evidence="1">
    <name type="scientific">marine metagenome</name>
    <dbReference type="NCBI Taxonomy" id="408172"/>
    <lineage>
        <taxon>unclassified sequences</taxon>
        <taxon>metagenomes</taxon>
        <taxon>ecological metagenomes</taxon>
    </lineage>
</organism>
<feature type="non-terminal residue" evidence="1">
    <location>
        <position position="1"/>
    </location>
</feature>
<protein>
    <submittedName>
        <fullName evidence="1">Uncharacterized protein</fullName>
    </submittedName>
</protein>
<feature type="non-terminal residue" evidence="1">
    <location>
        <position position="24"/>
    </location>
</feature>
<gene>
    <name evidence="1" type="ORF">METZ01_LOCUS148192</name>
</gene>
<proteinExistence type="predicted"/>
<sequence length="24" mass="2533">VDVRISGADALRLVEVAKKFGMTG</sequence>